<protein>
    <submittedName>
        <fullName evidence="3">Uncharacterized protein LOC113503359</fullName>
    </submittedName>
</protein>
<dbReference type="InterPro" id="IPR019080">
    <property type="entry name" value="YqaJ_viral_recombinase"/>
</dbReference>
<dbReference type="Gene3D" id="3.90.320.10">
    <property type="match status" value="1"/>
</dbReference>
<dbReference type="InParanoid" id="A0A7E5WJT1"/>
<feature type="domain" description="YqaJ viral recombinase" evidence="1">
    <location>
        <begin position="257"/>
        <end position="386"/>
    </location>
</feature>
<sequence length="437" mass="49107">MTDTGFVKAQSDNLPKIDVFMMSTFFASNPDFTSAEIKGVKATRSGRESYGDSAIGYVQVKREGNICIVKARITPEHNVRQKCYTVTATCNEAEETVMSVLCEDCAAHKGGCKHAIAFLAWLHRRSEDPPSTSVDCYWKKSKLSSVGTSLKFIKAKDICNATKTQPNPASTQTSQESFFSIVKTYSKKVGDTENQLMKYYKEPSNSEKLSIHYLVSITQNKPKTAEEFIEFCKQMMQTKACEEAALATSEQSECPLWYELRYARITASKAHEAAHCKVLDGALTEAIMGASKLKDTDAMKRGRMLESEVKLEVEKNKKIKINKCGIILDPLHPIMGASPDGETVDYSIEIKCPSSEKSMNQYIGKNNTIAVKFMAQVQLQMHFSNKTKALFCVAQSDFEESKKVHIIEVHYDKEFCENLIEKCTLFWCKAIFPLLFK</sequence>
<reference evidence="3" key="1">
    <citation type="submission" date="2025-08" db="UniProtKB">
        <authorList>
            <consortium name="RefSeq"/>
        </authorList>
    </citation>
    <scope>IDENTIFICATION</scope>
</reference>
<dbReference type="InterPro" id="IPR011335">
    <property type="entry name" value="Restrct_endonuc-II-like"/>
</dbReference>
<proteinExistence type="predicted"/>
<dbReference type="Pfam" id="PF09588">
    <property type="entry name" value="YqaJ"/>
    <property type="match status" value="1"/>
</dbReference>
<evidence type="ECO:0000313" key="3">
    <source>
        <dbReference type="RefSeq" id="XP_026741055.1"/>
    </source>
</evidence>
<dbReference type="GO" id="GO:0006281">
    <property type="term" value="P:DNA repair"/>
    <property type="evidence" value="ECO:0007669"/>
    <property type="project" value="UniProtKB-ARBA"/>
</dbReference>
<organism evidence="2 3">
    <name type="scientific">Trichoplusia ni</name>
    <name type="common">Cabbage looper</name>
    <dbReference type="NCBI Taxonomy" id="7111"/>
    <lineage>
        <taxon>Eukaryota</taxon>
        <taxon>Metazoa</taxon>
        <taxon>Ecdysozoa</taxon>
        <taxon>Arthropoda</taxon>
        <taxon>Hexapoda</taxon>
        <taxon>Insecta</taxon>
        <taxon>Pterygota</taxon>
        <taxon>Neoptera</taxon>
        <taxon>Endopterygota</taxon>
        <taxon>Lepidoptera</taxon>
        <taxon>Glossata</taxon>
        <taxon>Ditrysia</taxon>
        <taxon>Noctuoidea</taxon>
        <taxon>Noctuidae</taxon>
        <taxon>Plusiinae</taxon>
        <taxon>Trichoplusia</taxon>
    </lineage>
</organism>
<name>A0A7E5WJT1_TRINI</name>
<dbReference type="FunCoup" id="A0A7E5WJT1">
    <property type="interactions" value="7"/>
</dbReference>
<accession>A0A7E5WJT1</accession>
<dbReference type="OrthoDB" id="261614at2759"/>
<evidence type="ECO:0000313" key="2">
    <source>
        <dbReference type="Proteomes" id="UP000322000"/>
    </source>
</evidence>
<dbReference type="CDD" id="cd22343">
    <property type="entry name" value="PDDEXK_lambda_exonuclease-like"/>
    <property type="match status" value="1"/>
</dbReference>
<dbReference type="SUPFAM" id="SSF52980">
    <property type="entry name" value="Restriction endonuclease-like"/>
    <property type="match status" value="1"/>
</dbReference>
<dbReference type="RefSeq" id="XP_026741055.1">
    <property type="nucleotide sequence ID" value="XM_026885254.1"/>
</dbReference>
<dbReference type="KEGG" id="tnl:113503359"/>
<dbReference type="AlphaFoldDB" id="A0A7E5WJT1"/>
<keyword evidence="2" id="KW-1185">Reference proteome</keyword>
<evidence type="ECO:0000259" key="1">
    <source>
        <dbReference type="Pfam" id="PF09588"/>
    </source>
</evidence>
<dbReference type="PANTHER" id="PTHR39953">
    <property type="entry name" value="RE54151P"/>
    <property type="match status" value="1"/>
</dbReference>
<dbReference type="GeneID" id="113503359"/>
<dbReference type="Proteomes" id="UP000322000">
    <property type="component" value="Chromosome 19"/>
</dbReference>
<dbReference type="InterPro" id="IPR011604">
    <property type="entry name" value="PDDEXK-like_dom_sf"/>
</dbReference>
<gene>
    <name evidence="3" type="primary">LOC113503359</name>
</gene>
<dbReference type="PANTHER" id="PTHR39953:SF1">
    <property type="entry name" value="RE54151P"/>
    <property type="match status" value="1"/>
</dbReference>